<dbReference type="RefSeq" id="WP_147164477.1">
    <property type="nucleotide sequence ID" value="NZ_BJZO01000079.1"/>
</dbReference>
<dbReference type="CDD" id="cd01324">
    <property type="entry name" value="cbb3_Oxidase_CcoQ"/>
    <property type="match status" value="1"/>
</dbReference>
<dbReference type="InterPro" id="IPR008621">
    <property type="entry name" value="Cbb3-typ_cyt_oxidase_comp"/>
</dbReference>
<evidence type="ECO:0000256" key="1">
    <source>
        <dbReference type="SAM" id="Phobius"/>
    </source>
</evidence>
<keyword evidence="3" id="KW-1185">Reference proteome</keyword>
<keyword evidence="1" id="KW-1133">Transmembrane helix</keyword>
<keyword evidence="1" id="KW-0472">Membrane</keyword>
<comment type="caution">
    <text evidence="2">The sequence shown here is derived from an EMBL/GenBank/DDBJ whole genome shotgun (WGS) entry which is preliminary data.</text>
</comment>
<evidence type="ECO:0008006" key="4">
    <source>
        <dbReference type="Google" id="ProtNLM"/>
    </source>
</evidence>
<feature type="transmembrane region" description="Helical" evidence="1">
    <location>
        <begin position="15"/>
        <end position="32"/>
    </location>
</feature>
<gene>
    <name evidence="2" type="ORF">ROR02_25800</name>
</gene>
<protein>
    <recommendedName>
        <fullName evidence="4">Cytochrome oxidase</fullName>
    </recommendedName>
</protein>
<dbReference type="Proteomes" id="UP000321567">
    <property type="component" value="Unassembled WGS sequence"/>
</dbReference>
<evidence type="ECO:0000313" key="2">
    <source>
        <dbReference type="EMBL" id="GEO82449.1"/>
    </source>
</evidence>
<name>A0A512HAH3_9PROT</name>
<evidence type="ECO:0000313" key="3">
    <source>
        <dbReference type="Proteomes" id="UP000321567"/>
    </source>
</evidence>
<keyword evidence="1" id="KW-0812">Transmembrane</keyword>
<dbReference type="OrthoDB" id="7173870at2"/>
<organism evidence="2 3">
    <name type="scientific">Pararhodospirillum oryzae</name>
    <dbReference type="NCBI Taxonomy" id="478448"/>
    <lineage>
        <taxon>Bacteria</taxon>
        <taxon>Pseudomonadati</taxon>
        <taxon>Pseudomonadota</taxon>
        <taxon>Alphaproteobacteria</taxon>
        <taxon>Rhodospirillales</taxon>
        <taxon>Rhodospirillaceae</taxon>
        <taxon>Pararhodospirillum</taxon>
    </lineage>
</organism>
<dbReference type="EMBL" id="BJZO01000079">
    <property type="protein sequence ID" value="GEO82449.1"/>
    <property type="molecule type" value="Genomic_DNA"/>
</dbReference>
<sequence>MDLASLLGPWARPLWLLWLMAVFIGIVAWVFWPANRERLEHQGSLPLRDDPDEE</sequence>
<dbReference type="AlphaFoldDB" id="A0A512HAH3"/>
<reference evidence="2 3" key="1">
    <citation type="submission" date="2019-07" db="EMBL/GenBank/DDBJ databases">
        <title>Whole genome shotgun sequence of Rhodospirillum oryzae NBRC 107573.</title>
        <authorList>
            <person name="Hosoyama A."/>
            <person name="Uohara A."/>
            <person name="Ohji S."/>
            <person name="Ichikawa N."/>
        </authorList>
    </citation>
    <scope>NUCLEOTIDE SEQUENCE [LARGE SCALE GENOMIC DNA]</scope>
    <source>
        <strain evidence="2 3">NBRC 107573</strain>
    </source>
</reference>
<dbReference type="Pfam" id="PF05545">
    <property type="entry name" value="FixQ"/>
    <property type="match status" value="1"/>
</dbReference>
<accession>A0A512HAH3</accession>
<proteinExistence type="predicted"/>